<accession>A0A3L7A2G8</accession>
<dbReference type="EMBL" id="RCUX01000011">
    <property type="protein sequence ID" value="RLP74347.1"/>
    <property type="molecule type" value="Genomic_DNA"/>
</dbReference>
<proteinExistence type="predicted"/>
<protein>
    <recommendedName>
        <fullName evidence="1">Siphovirus-type tail component RIFT-related domain-containing protein</fullName>
    </recommendedName>
</protein>
<organism evidence="2 3">
    <name type="scientific">Mycetocola tolaasinivorans</name>
    <dbReference type="NCBI Taxonomy" id="76635"/>
    <lineage>
        <taxon>Bacteria</taxon>
        <taxon>Bacillati</taxon>
        <taxon>Actinomycetota</taxon>
        <taxon>Actinomycetes</taxon>
        <taxon>Micrococcales</taxon>
        <taxon>Microbacteriaceae</taxon>
        <taxon>Mycetocola</taxon>
    </lineage>
</organism>
<name>A0A3L7A2G8_9MICO</name>
<reference evidence="2 3" key="1">
    <citation type="submission" date="2018-10" db="EMBL/GenBank/DDBJ databases">
        <authorList>
            <person name="Li J."/>
        </authorList>
    </citation>
    <scope>NUCLEOTIDE SEQUENCE [LARGE SCALE GENOMIC DNA]</scope>
    <source>
        <strain evidence="2 3">IF 016277</strain>
    </source>
</reference>
<gene>
    <name evidence="2" type="ORF">D9V32_13445</name>
</gene>
<dbReference type="Gene3D" id="2.40.30.200">
    <property type="match status" value="1"/>
</dbReference>
<dbReference type="Proteomes" id="UP000272503">
    <property type="component" value="Unassembled WGS sequence"/>
</dbReference>
<dbReference type="OrthoDB" id="4948693at2"/>
<dbReference type="AlphaFoldDB" id="A0A3L7A2G8"/>
<evidence type="ECO:0000313" key="3">
    <source>
        <dbReference type="Proteomes" id="UP000272503"/>
    </source>
</evidence>
<evidence type="ECO:0000313" key="2">
    <source>
        <dbReference type="EMBL" id="RLP74347.1"/>
    </source>
</evidence>
<dbReference type="Pfam" id="PF05709">
    <property type="entry name" value="Sipho_tail"/>
    <property type="match status" value="1"/>
</dbReference>
<evidence type="ECO:0000259" key="1">
    <source>
        <dbReference type="Pfam" id="PF05709"/>
    </source>
</evidence>
<dbReference type="RefSeq" id="WP_121649429.1">
    <property type="nucleotide sequence ID" value="NZ_RCUX01000011.1"/>
</dbReference>
<feature type="domain" description="Siphovirus-type tail component RIFT-related" evidence="1">
    <location>
        <begin position="58"/>
        <end position="143"/>
    </location>
</feature>
<comment type="caution">
    <text evidence="2">The sequence shown here is derived from an EMBL/GenBank/DDBJ whole genome shotgun (WGS) entry which is preliminary data.</text>
</comment>
<sequence length="258" mass="27507">MNSVSIGLPGQLPAVTFRFGGLVFGDDRGLVIAPNDGFKGWWDGGAFRSERSTRPLGHGSFDAPGFMEARVVSISGAILARDPEDFEQLRTELMSVLNDGELGRIIVEYEGKTLWADCRLVSARASQNSQDESSGDFLIQIECPDPRKYGETRSFDGVTPAFHRGNAPAWPQFTVRGSTPGGYTITGPGGRRFVVTAALTSSQVHTIDMSTGILRINGAIVYGGTGRADLWSIPGGARVSHQISAGGSLVTTVVDTEV</sequence>
<dbReference type="InterPro" id="IPR008841">
    <property type="entry name" value="Siphovirus-type_tail_N"/>
</dbReference>
<keyword evidence="3" id="KW-1185">Reference proteome</keyword>